<organism evidence="5 6">
    <name type="scientific">Ideonella oryzae</name>
    <dbReference type="NCBI Taxonomy" id="2937441"/>
    <lineage>
        <taxon>Bacteria</taxon>
        <taxon>Pseudomonadati</taxon>
        <taxon>Pseudomonadota</taxon>
        <taxon>Betaproteobacteria</taxon>
        <taxon>Burkholderiales</taxon>
        <taxon>Sphaerotilaceae</taxon>
        <taxon>Ideonella</taxon>
    </lineage>
</organism>
<dbReference type="InterPro" id="IPR028081">
    <property type="entry name" value="Leu-bd"/>
</dbReference>
<comment type="similarity">
    <text evidence="1">Belongs to the leucine-binding protein family.</text>
</comment>
<feature type="chain" id="PRO_5045091536" evidence="3">
    <location>
        <begin position="31"/>
        <end position="383"/>
    </location>
</feature>
<name>A0ABT1BPC0_9BURK</name>
<proteinExistence type="inferred from homology"/>
<keyword evidence="2 3" id="KW-0732">Signal</keyword>
<gene>
    <name evidence="5" type="ORF">M0L44_11960</name>
</gene>
<feature type="signal peptide" evidence="3">
    <location>
        <begin position="1"/>
        <end position="30"/>
    </location>
</feature>
<dbReference type="Proteomes" id="UP001204851">
    <property type="component" value="Unassembled WGS sequence"/>
</dbReference>
<evidence type="ECO:0000259" key="4">
    <source>
        <dbReference type="Pfam" id="PF13458"/>
    </source>
</evidence>
<dbReference type="Pfam" id="PF13458">
    <property type="entry name" value="Peripla_BP_6"/>
    <property type="match status" value="1"/>
</dbReference>
<comment type="caution">
    <text evidence="5">The sequence shown here is derived from an EMBL/GenBank/DDBJ whole genome shotgun (WGS) entry which is preliminary data.</text>
</comment>
<evidence type="ECO:0000256" key="2">
    <source>
        <dbReference type="ARBA" id="ARBA00022729"/>
    </source>
</evidence>
<feature type="domain" description="Leucine-binding protein" evidence="4">
    <location>
        <begin position="47"/>
        <end position="347"/>
    </location>
</feature>
<dbReference type="InterPro" id="IPR028082">
    <property type="entry name" value="Peripla_BP_I"/>
</dbReference>
<dbReference type="RefSeq" id="WP_252769927.1">
    <property type="nucleotide sequence ID" value="NZ_JAMXMC010000006.1"/>
</dbReference>
<reference evidence="5 6" key="1">
    <citation type="submission" date="2022-06" db="EMBL/GenBank/DDBJ databases">
        <title>Ideonella sp. NS12-5 Genome sequencing and assembly.</title>
        <authorList>
            <person name="Jung Y."/>
        </authorList>
    </citation>
    <scope>NUCLEOTIDE SEQUENCE [LARGE SCALE GENOMIC DNA]</scope>
    <source>
        <strain evidence="5 6">NS12-5</strain>
    </source>
</reference>
<evidence type="ECO:0000313" key="6">
    <source>
        <dbReference type="Proteomes" id="UP001204851"/>
    </source>
</evidence>
<dbReference type="EMBL" id="JAMXMC010000006">
    <property type="protein sequence ID" value="MCO5977426.1"/>
    <property type="molecule type" value="Genomic_DNA"/>
</dbReference>
<dbReference type="Gene3D" id="3.40.50.2300">
    <property type="match status" value="2"/>
</dbReference>
<dbReference type="SUPFAM" id="SSF53822">
    <property type="entry name" value="Periplasmic binding protein-like I"/>
    <property type="match status" value="1"/>
</dbReference>
<evidence type="ECO:0000256" key="3">
    <source>
        <dbReference type="SAM" id="SignalP"/>
    </source>
</evidence>
<keyword evidence="6" id="KW-1185">Reference proteome</keyword>
<protein>
    <submittedName>
        <fullName evidence="5">ABC transporter substrate-binding protein</fullName>
    </submittedName>
</protein>
<evidence type="ECO:0000313" key="5">
    <source>
        <dbReference type="EMBL" id="MCO5977426.1"/>
    </source>
</evidence>
<evidence type="ECO:0000256" key="1">
    <source>
        <dbReference type="ARBA" id="ARBA00010062"/>
    </source>
</evidence>
<accession>A0ABT1BPC0</accession>
<sequence>MQYPTDPGRRRWLRRWALPAGLALSPPVFAQGKGDGGGRTEARMVQLLDLSVAQQELSRDYSTGVRLAWAVEGQKGRPLSRISLETVNTDGSAAAVNAALDRIAQDAGILALVGTVGDALAVRVQDGLAQRGLKLPHLGPWMADGRHDGDDTLALLFASRSMQLRKALGSAYGMGVNELIVVYSTPEDQRLYDPEVSAMAQSLGLKLRRLTGSSVTQPAALAARLPAGGTMILFLATSAEVAQFTQAMARRGDHRFVLALGDVDAPSLMQFTPGRGVPVILTQVVPSPLRSRLSVVETYRSRLSELYDEPPSTISLAGYLAGQYTAALVREAGTPLTRERLLEGVAKRRPLTLGGWTVDFRDGRRGSQFVNPTLLDASGRLIG</sequence>